<feature type="domain" description="DNA2/NAM7 helicase-like C-terminal" evidence="7">
    <location>
        <begin position="905"/>
        <end position="1108"/>
    </location>
</feature>
<feature type="domain" description="DNA2/NAM7 helicase helicase" evidence="6">
    <location>
        <begin position="715"/>
        <end position="806"/>
    </location>
</feature>
<keyword evidence="9" id="KW-1185">Reference proteome</keyword>
<dbReference type="InterPro" id="IPR047187">
    <property type="entry name" value="SF1_C_Upf1"/>
</dbReference>
<evidence type="ECO:0000313" key="8">
    <source>
        <dbReference type="EMBL" id="EAY24577.1"/>
    </source>
</evidence>
<dbReference type="Proteomes" id="UP000004095">
    <property type="component" value="Unassembled WGS sequence"/>
</dbReference>
<dbReference type="InterPro" id="IPR050534">
    <property type="entry name" value="Coronavir_polyprotein_1ab"/>
</dbReference>
<name>A1ZYJ3_MICM2</name>
<evidence type="ECO:0000259" key="7">
    <source>
        <dbReference type="Pfam" id="PF13087"/>
    </source>
</evidence>
<feature type="domain" description="DNA2/NAM7 helicase helicase" evidence="6">
    <location>
        <begin position="814"/>
        <end position="883"/>
    </location>
</feature>
<dbReference type="Gene3D" id="3.40.50.300">
    <property type="entry name" value="P-loop containing nucleotide triphosphate hydrolases"/>
    <property type="match status" value="2"/>
</dbReference>
<evidence type="ECO:0008006" key="10">
    <source>
        <dbReference type="Google" id="ProtNLM"/>
    </source>
</evidence>
<reference evidence="8 9" key="1">
    <citation type="submission" date="2007-01" db="EMBL/GenBank/DDBJ databases">
        <authorList>
            <person name="Haygood M."/>
            <person name="Podell S."/>
            <person name="Anderson C."/>
            <person name="Hopkinson B."/>
            <person name="Roe K."/>
            <person name="Barbeau K."/>
            <person name="Gaasterland T."/>
            <person name="Ferriera S."/>
            <person name="Johnson J."/>
            <person name="Kravitz S."/>
            <person name="Beeson K."/>
            <person name="Sutton G."/>
            <person name="Rogers Y.-H."/>
            <person name="Friedman R."/>
            <person name="Frazier M."/>
            <person name="Venter J.C."/>
        </authorList>
    </citation>
    <scope>NUCLEOTIDE SEQUENCE [LARGE SCALE GENOMIC DNA]</scope>
    <source>
        <strain evidence="8 9">ATCC 23134</strain>
    </source>
</reference>
<dbReference type="InterPro" id="IPR041679">
    <property type="entry name" value="DNA2/NAM7-like_C"/>
</dbReference>
<evidence type="ECO:0000256" key="1">
    <source>
        <dbReference type="ARBA" id="ARBA00007913"/>
    </source>
</evidence>
<dbReference type="Gene3D" id="3.90.320.10">
    <property type="match status" value="1"/>
</dbReference>
<evidence type="ECO:0000313" key="9">
    <source>
        <dbReference type="Proteomes" id="UP000004095"/>
    </source>
</evidence>
<organism evidence="8 9">
    <name type="scientific">Microscilla marina ATCC 23134</name>
    <dbReference type="NCBI Taxonomy" id="313606"/>
    <lineage>
        <taxon>Bacteria</taxon>
        <taxon>Pseudomonadati</taxon>
        <taxon>Bacteroidota</taxon>
        <taxon>Cytophagia</taxon>
        <taxon>Cytophagales</taxon>
        <taxon>Microscillaceae</taxon>
        <taxon>Microscilla</taxon>
    </lineage>
</organism>
<gene>
    <name evidence="8" type="ORF">M23134_06980</name>
</gene>
<evidence type="ECO:0000256" key="5">
    <source>
        <dbReference type="ARBA" id="ARBA00022840"/>
    </source>
</evidence>
<keyword evidence="4" id="KW-0347">Helicase</keyword>
<keyword evidence="3" id="KW-0378">Hydrolase</keyword>
<keyword evidence="5" id="KW-0067">ATP-binding</keyword>
<comment type="caution">
    <text evidence="8">The sequence shown here is derived from an EMBL/GenBank/DDBJ whole genome shotgun (WGS) entry which is preliminary data.</text>
</comment>
<dbReference type="GO" id="GO:0016787">
    <property type="term" value="F:hydrolase activity"/>
    <property type="evidence" value="ECO:0007669"/>
    <property type="project" value="UniProtKB-KW"/>
</dbReference>
<evidence type="ECO:0000256" key="4">
    <source>
        <dbReference type="ARBA" id="ARBA00022806"/>
    </source>
</evidence>
<evidence type="ECO:0000259" key="6">
    <source>
        <dbReference type="Pfam" id="PF13086"/>
    </source>
</evidence>
<accession>A1ZYJ3</accession>
<dbReference type="RefSeq" id="WP_002704600.1">
    <property type="nucleotide sequence ID" value="NZ_AAWS01000066.1"/>
</dbReference>
<dbReference type="GO" id="GO:0005524">
    <property type="term" value="F:ATP binding"/>
    <property type="evidence" value="ECO:0007669"/>
    <property type="project" value="UniProtKB-KW"/>
</dbReference>
<protein>
    <recommendedName>
        <fullName evidence="10">DNA helicase</fullName>
    </recommendedName>
</protein>
<dbReference type="Pfam" id="PF13087">
    <property type="entry name" value="AAA_12"/>
    <property type="match status" value="1"/>
</dbReference>
<dbReference type="InterPro" id="IPR041677">
    <property type="entry name" value="DNA2/NAM7_AAA_11"/>
</dbReference>
<dbReference type="Pfam" id="PF13086">
    <property type="entry name" value="AAA_11"/>
    <property type="match status" value="2"/>
</dbReference>
<evidence type="ECO:0000256" key="3">
    <source>
        <dbReference type="ARBA" id="ARBA00022801"/>
    </source>
</evidence>
<dbReference type="InterPro" id="IPR027417">
    <property type="entry name" value="P-loop_NTPase"/>
</dbReference>
<dbReference type="PANTHER" id="PTHR43788">
    <property type="entry name" value="DNA2/NAM7 HELICASE FAMILY MEMBER"/>
    <property type="match status" value="1"/>
</dbReference>
<dbReference type="SUPFAM" id="SSF52540">
    <property type="entry name" value="P-loop containing nucleoside triphosphate hydrolases"/>
    <property type="match status" value="1"/>
</dbReference>
<dbReference type="CDD" id="cd18808">
    <property type="entry name" value="SF1_C_Upf1"/>
    <property type="match status" value="1"/>
</dbReference>
<dbReference type="eggNOG" id="COG1112">
    <property type="taxonomic scope" value="Bacteria"/>
</dbReference>
<proteinExistence type="inferred from homology"/>
<dbReference type="GO" id="GO:0043139">
    <property type="term" value="F:5'-3' DNA helicase activity"/>
    <property type="evidence" value="ECO:0007669"/>
    <property type="project" value="TreeGrafter"/>
</dbReference>
<dbReference type="PANTHER" id="PTHR43788:SF8">
    <property type="entry name" value="DNA-BINDING PROTEIN SMUBP-2"/>
    <property type="match status" value="1"/>
</dbReference>
<dbReference type="OrthoDB" id="9757917at2"/>
<dbReference type="InterPro" id="IPR011604">
    <property type="entry name" value="PDDEXK-like_dom_sf"/>
</dbReference>
<dbReference type="EMBL" id="AAWS01000066">
    <property type="protein sequence ID" value="EAY24577.1"/>
    <property type="molecule type" value="Genomic_DNA"/>
</dbReference>
<dbReference type="AlphaFoldDB" id="A1ZYJ3"/>
<sequence length="1129" mass="129500">MYFIVSPIAANFFYNSLTVIAQGIQLEHVTTEEAPPTPTTEELHDLRSATIQLNALFYNLIKEITAKESQIFYSHFAQISFVCEAYDLDKSFEDEIHSWRILCRRTQRQDSFAPAPWQVMAGVQIVAGLVYHFSQETVPSELLNLYKDADLPSLYQRNDPAEKIDLLRAVILRTTGYELLNNGKGRCMLICETEHFGRACIQVTDTNYKAISQFGRFAQPYQTIHVTDLAVQPISESDEDTPKPLASNFRTTESSNLVLEPDYLVDASAIARCVDRFGGRSSYNYLLGNLRFFTGSEATFTGNLINEMLDQLIDNEEISYEDAFKGALYKSFLEAVFLKDKLRAIYLNLKTQFTTLKQFVKKYHQQRLTTEPTFLSSTYGLQGRLDVLIEHEEDQDKQNLKEIIELKSTKSVPPVRSKAWANDLVQVACYNLLLDDTFEARRGISAILYSQAEEGEHLRNCGKLNFEQQDALLLRNQMVFLDFMIARENSRIFDQLLNRIQAGKLPFYVIDDAKIFDEMWRSCREIDKAYFTAFAGLVVRENIAAKIGLTENDFQNGFANLWKNSREDKTANFSLLENLSLDFTRSDLDTSTLVFQRNQTRTSVTTFRKGDIAVLYPMNSDGSLSALKYQLLKCNIVHINAAEVSVQAWNKHIDEQFLQKHRHWVLEPNLLESGNRDLLASLAYYLSIPDKRKDMLLGQSQPRFGNLPGIEIERLNAEQNHILNQALAAQDYFLLQGPPGTGKTSAMLAQMVNHLFHHTEENIFLLAFTNRAVDEICKKIYPICQQRMIRLGSSKENAPYSLSNISKGKLVKEMHQVLVETNVFVSTVASFYKHLNLFSIKSFDTVIIDEASQLLEPHLCGVLPRFKRFILIGDEKQLPAVVTQDAEKCQTQQTDLHEMGIKDLSISMFERLLTNAQNRGWHDCYAMLTTQFRMHQDITQFVNEHFYKKLKIGTERQKASLQHPQGHTQSELEPWLNQHRLLFWASPLEPHNKINRVEAQRVVQLLHVVREMYGETFTAETVGVITPYRAQIAEIYGQLDEDLQNKVSIDTVERYQGSEREIIIISMAVNHPEQLKNLQAFNAEQTVDKKLNVALTRAREQVVLLGNEEVLREGVFYAKLIDFMQHKEG</sequence>
<keyword evidence="2" id="KW-0547">Nucleotide-binding</keyword>
<comment type="similarity">
    <text evidence="1">Belongs to the DNA2/NAM7 helicase family.</text>
</comment>
<evidence type="ECO:0000256" key="2">
    <source>
        <dbReference type="ARBA" id="ARBA00022741"/>
    </source>
</evidence>